<dbReference type="Gene3D" id="2.20.25.240">
    <property type="match status" value="1"/>
</dbReference>
<evidence type="ECO:0000259" key="4">
    <source>
        <dbReference type="Pfam" id="PF04500"/>
    </source>
</evidence>
<comment type="caution">
    <text evidence="5">The sequence shown here is derived from an EMBL/GenBank/DDBJ whole genome shotgun (WGS) entry which is preliminary data.</text>
</comment>
<keyword evidence="2" id="KW-0863">Zinc-finger</keyword>
<evidence type="ECO:0000256" key="2">
    <source>
        <dbReference type="ARBA" id="ARBA00022771"/>
    </source>
</evidence>
<accession>A0A212EXR0</accession>
<evidence type="ECO:0000313" key="5">
    <source>
        <dbReference type="EMBL" id="OWR46282.1"/>
    </source>
</evidence>
<dbReference type="InterPro" id="IPR007588">
    <property type="entry name" value="Znf_FLYWCH"/>
</dbReference>
<feature type="domain" description="FLYWCH-type" evidence="4">
    <location>
        <begin position="105"/>
        <end position="160"/>
    </location>
</feature>
<evidence type="ECO:0000256" key="3">
    <source>
        <dbReference type="ARBA" id="ARBA00022833"/>
    </source>
</evidence>
<evidence type="ECO:0000313" key="6">
    <source>
        <dbReference type="Proteomes" id="UP000007151"/>
    </source>
</evidence>
<sequence>MFLKYRGFYYSKLAKSRSRWRCVCTKTCYVGLNVYPDFTPMREPGVHHHNPTILRRLSNGRHMFVSDIKRGSHTFGKREASLVAVQKLHVHLQSALGHWGTRFRTKKYRKIMFNGFEYKRVEKSDGTVFYKCVQVQRGCSAFCLLSSDETKLEVKGGHSHPAGHRFEDGTWVPI</sequence>
<reference evidence="5 6" key="1">
    <citation type="journal article" date="2011" name="Cell">
        <title>The monarch butterfly genome yields insights into long-distance migration.</title>
        <authorList>
            <person name="Zhan S."/>
            <person name="Merlin C."/>
            <person name="Boore J.L."/>
            <person name="Reppert S.M."/>
        </authorList>
    </citation>
    <scope>NUCLEOTIDE SEQUENCE [LARGE SCALE GENOMIC DNA]</scope>
    <source>
        <strain evidence="5">F-2</strain>
    </source>
</reference>
<keyword evidence="6" id="KW-1185">Reference proteome</keyword>
<organism evidence="5 6">
    <name type="scientific">Danaus plexippus plexippus</name>
    <dbReference type="NCBI Taxonomy" id="278856"/>
    <lineage>
        <taxon>Eukaryota</taxon>
        <taxon>Metazoa</taxon>
        <taxon>Ecdysozoa</taxon>
        <taxon>Arthropoda</taxon>
        <taxon>Hexapoda</taxon>
        <taxon>Insecta</taxon>
        <taxon>Pterygota</taxon>
        <taxon>Neoptera</taxon>
        <taxon>Endopterygota</taxon>
        <taxon>Lepidoptera</taxon>
        <taxon>Glossata</taxon>
        <taxon>Ditrysia</taxon>
        <taxon>Papilionoidea</taxon>
        <taxon>Nymphalidae</taxon>
        <taxon>Danainae</taxon>
        <taxon>Danaini</taxon>
        <taxon>Danaina</taxon>
        <taxon>Danaus</taxon>
        <taxon>Danaus</taxon>
    </lineage>
</organism>
<dbReference type="InParanoid" id="A0A212EXR0"/>
<evidence type="ECO:0000256" key="1">
    <source>
        <dbReference type="ARBA" id="ARBA00022723"/>
    </source>
</evidence>
<keyword evidence="1" id="KW-0479">Metal-binding</keyword>
<protein>
    <recommendedName>
        <fullName evidence="4">FLYWCH-type domain-containing protein</fullName>
    </recommendedName>
</protein>
<gene>
    <name evidence="5" type="ORF">KGM_208274</name>
</gene>
<dbReference type="Proteomes" id="UP000007151">
    <property type="component" value="Unassembled WGS sequence"/>
</dbReference>
<name>A0A212EXR0_DANPL</name>
<dbReference type="AlphaFoldDB" id="A0A212EXR0"/>
<keyword evidence="3" id="KW-0862">Zinc</keyword>
<dbReference type="Pfam" id="PF04500">
    <property type="entry name" value="FLYWCH"/>
    <property type="match status" value="1"/>
</dbReference>
<dbReference type="KEGG" id="dpl:KGM_208274"/>
<dbReference type="GO" id="GO:0008270">
    <property type="term" value="F:zinc ion binding"/>
    <property type="evidence" value="ECO:0007669"/>
    <property type="project" value="UniProtKB-KW"/>
</dbReference>
<proteinExistence type="predicted"/>
<dbReference type="EMBL" id="AGBW02011697">
    <property type="protein sequence ID" value="OWR46282.1"/>
    <property type="molecule type" value="Genomic_DNA"/>
</dbReference>